<name>A0A8S2GG53_9BILA</name>
<dbReference type="EMBL" id="CAJOBA010000047">
    <property type="protein sequence ID" value="CAF3498242.1"/>
    <property type="molecule type" value="Genomic_DNA"/>
</dbReference>
<dbReference type="Proteomes" id="UP000682733">
    <property type="component" value="Unassembled WGS sequence"/>
</dbReference>
<dbReference type="PANTHER" id="PTHR21666:SF270">
    <property type="entry name" value="MUREIN HYDROLASE ACTIVATOR ENVC"/>
    <property type="match status" value="1"/>
</dbReference>
<accession>A0A8S2GG53</accession>
<dbReference type="AlphaFoldDB" id="A0A8S2GG53"/>
<dbReference type="CDD" id="cd12797">
    <property type="entry name" value="M23_peptidase"/>
    <property type="match status" value="1"/>
</dbReference>
<dbReference type="Proteomes" id="UP000677228">
    <property type="component" value="Unassembled WGS sequence"/>
</dbReference>
<gene>
    <name evidence="2" type="ORF">OVA965_LOCUS365</name>
    <name evidence="3" type="ORF">TMI583_LOCUS365</name>
</gene>
<organism evidence="3 4">
    <name type="scientific">Didymodactylos carnosus</name>
    <dbReference type="NCBI Taxonomy" id="1234261"/>
    <lineage>
        <taxon>Eukaryota</taxon>
        <taxon>Metazoa</taxon>
        <taxon>Spiralia</taxon>
        <taxon>Gnathifera</taxon>
        <taxon>Rotifera</taxon>
        <taxon>Eurotatoria</taxon>
        <taxon>Bdelloidea</taxon>
        <taxon>Philodinida</taxon>
        <taxon>Philodinidae</taxon>
        <taxon>Didymodactylos</taxon>
    </lineage>
</organism>
<evidence type="ECO:0000313" key="4">
    <source>
        <dbReference type="Proteomes" id="UP000682733"/>
    </source>
</evidence>
<dbReference type="SUPFAM" id="SSF51261">
    <property type="entry name" value="Duplicated hybrid motif"/>
    <property type="match status" value="1"/>
</dbReference>
<dbReference type="GO" id="GO:0004222">
    <property type="term" value="F:metalloendopeptidase activity"/>
    <property type="evidence" value="ECO:0007669"/>
    <property type="project" value="TreeGrafter"/>
</dbReference>
<feature type="domain" description="M23ase beta-sheet core" evidence="1">
    <location>
        <begin position="38"/>
        <end position="137"/>
    </location>
</feature>
<evidence type="ECO:0000313" key="3">
    <source>
        <dbReference type="EMBL" id="CAF3498242.1"/>
    </source>
</evidence>
<evidence type="ECO:0000259" key="1">
    <source>
        <dbReference type="Pfam" id="PF01551"/>
    </source>
</evidence>
<dbReference type="EMBL" id="CAJNOK010000047">
    <property type="protein sequence ID" value="CAF0725108.1"/>
    <property type="molecule type" value="Genomic_DNA"/>
</dbReference>
<dbReference type="Gene3D" id="2.70.70.10">
    <property type="entry name" value="Glucose Permease (Domain IIA)"/>
    <property type="match status" value="1"/>
</dbReference>
<comment type="caution">
    <text evidence="3">The sequence shown here is derived from an EMBL/GenBank/DDBJ whole genome shotgun (WGS) entry which is preliminary data.</text>
</comment>
<dbReference type="InterPro" id="IPR016047">
    <property type="entry name" value="M23ase_b-sheet_dom"/>
</dbReference>
<proteinExistence type="predicted"/>
<reference evidence="3" key="1">
    <citation type="submission" date="2021-02" db="EMBL/GenBank/DDBJ databases">
        <authorList>
            <person name="Nowell W R."/>
        </authorList>
    </citation>
    <scope>NUCLEOTIDE SEQUENCE</scope>
</reference>
<dbReference type="InterPro" id="IPR011055">
    <property type="entry name" value="Dup_hybrid_motif"/>
</dbReference>
<protein>
    <recommendedName>
        <fullName evidence="1">M23ase beta-sheet core domain-containing protein</fullName>
    </recommendedName>
</protein>
<sequence>MSATEARYGRRQLRSDDRFTPPVKYEEACMTQGLHEDNAIDLGPHGGERIDVVAIADGEVLMTCYGVPDYVQTTECGLCGNYIEMKNAAGVVKYCHLTDGTLLVKKGDKVTKGQKVAQMGTSGHSTGVHLHVALTDNDGKGADLRKNCQLDGWKLC</sequence>
<evidence type="ECO:0000313" key="2">
    <source>
        <dbReference type="EMBL" id="CAF0725108.1"/>
    </source>
</evidence>
<dbReference type="Pfam" id="PF01551">
    <property type="entry name" value="Peptidase_M23"/>
    <property type="match status" value="1"/>
</dbReference>
<dbReference type="PANTHER" id="PTHR21666">
    <property type="entry name" value="PEPTIDASE-RELATED"/>
    <property type="match status" value="1"/>
</dbReference>
<dbReference type="InterPro" id="IPR050570">
    <property type="entry name" value="Cell_wall_metabolism_enzyme"/>
</dbReference>